<proteinExistence type="predicted"/>
<evidence type="ECO:0000313" key="5">
    <source>
        <dbReference type="Proteomes" id="UP000321234"/>
    </source>
</evidence>
<feature type="compositionally biased region" description="Low complexity" evidence="1">
    <location>
        <begin position="9"/>
        <end position="20"/>
    </location>
</feature>
<evidence type="ECO:0000256" key="1">
    <source>
        <dbReference type="SAM" id="MobiDB-lite"/>
    </source>
</evidence>
<dbReference type="OrthoDB" id="3725455at2"/>
<organism evidence="4 5">
    <name type="scientific">Quadrisphaera setariae</name>
    <dbReference type="NCBI Taxonomy" id="2593304"/>
    <lineage>
        <taxon>Bacteria</taxon>
        <taxon>Bacillati</taxon>
        <taxon>Actinomycetota</taxon>
        <taxon>Actinomycetes</taxon>
        <taxon>Kineosporiales</taxon>
        <taxon>Kineosporiaceae</taxon>
        <taxon>Quadrisphaera</taxon>
    </lineage>
</organism>
<comment type="caution">
    <text evidence="4">The sequence shown here is derived from an EMBL/GenBank/DDBJ whole genome shotgun (WGS) entry which is preliminary data.</text>
</comment>
<keyword evidence="2" id="KW-0472">Membrane</keyword>
<feature type="domain" description="LssY-like C-terminal" evidence="3">
    <location>
        <begin position="99"/>
        <end position="287"/>
    </location>
</feature>
<dbReference type="RefSeq" id="WP_147925876.1">
    <property type="nucleotide sequence ID" value="NZ_VKAC01000004.1"/>
</dbReference>
<evidence type="ECO:0000256" key="2">
    <source>
        <dbReference type="SAM" id="Phobius"/>
    </source>
</evidence>
<evidence type="ECO:0000259" key="3">
    <source>
        <dbReference type="Pfam" id="PF14067"/>
    </source>
</evidence>
<reference evidence="4 5" key="1">
    <citation type="submission" date="2019-07" db="EMBL/GenBank/DDBJ databases">
        <title>Quadrisphaera sp. strain DD2A genome sequencing and assembly.</title>
        <authorList>
            <person name="Kim I."/>
        </authorList>
    </citation>
    <scope>NUCLEOTIDE SEQUENCE [LARGE SCALE GENOMIC DNA]</scope>
    <source>
        <strain evidence="4 5">DD2A</strain>
    </source>
</reference>
<feature type="region of interest" description="Disordered" evidence="1">
    <location>
        <begin position="1"/>
        <end position="29"/>
    </location>
</feature>
<keyword evidence="2" id="KW-0812">Transmembrane</keyword>
<keyword evidence="5" id="KW-1185">Reference proteome</keyword>
<accession>A0A5C8ZFY4</accession>
<evidence type="ECO:0000313" key="4">
    <source>
        <dbReference type="EMBL" id="TXR56747.1"/>
    </source>
</evidence>
<name>A0A5C8ZFY4_9ACTN</name>
<keyword evidence="2" id="KW-1133">Transmembrane helix</keyword>
<dbReference type="Proteomes" id="UP000321234">
    <property type="component" value="Unassembled WGS sequence"/>
</dbReference>
<protein>
    <recommendedName>
        <fullName evidence="3">LssY-like C-terminal domain-containing protein</fullName>
    </recommendedName>
</protein>
<gene>
    <name evidence="4" type="ORF">FMM08_08390</name>
</gene>
<dbReference type="InterPro" id="IPR025902">
    <property type="entry name" value="LssY-like-C_dom"/>
</dbReference>
<feature type="transmembrane region" description="Helical" evidence="2">
    <location>
        <begin position="69"/>
        <end position="88"/>
    </location>
</feature>
<dbReference type="AlphaFoldDB" id="A0A5C8ZFY4"/>
<feature type="transmembrane region" description="Helical" evidence="2">
    <location>
        <begin position="44"/>
        <end position="62"/>
    </location>
</feature>
<dbReference type="EMBL" id="VKAC01000004">
    <property type="protein sequence ID" value="TXR56747.1"/>
    <property type="molecule type" value="Genomic_DNA"/>
</dbReference>
<sequence length="353" mass="38252">MTQAQQAPGSSHSSGHSSSRSADRPRLPRKRLARTWSGGEAVDGAFFVAGTALVFWLGWVLLRDHRALAWGELGRLVLFWALVAYVGLPRLQQVLTKVYVPDYFIGRTTTSSGILGDPVNLGLLGSEHQVHAAMTAAGWTRADEVTLRTSWGIVVSALLRRPYPSAPVSPLLLFGRVQAFAYEMQVGGDASRRHHVRFWPTPPGWVLPGDHRVDWLAAGTFDRAVGLSLFTLQVTHKIDADIDVERDHVVVTLQRGVPQARTEVLRHFVAAFHSRNGGGDVVRTDGSLVVLDLTDLPGPRPGAPEADDARRRLVDRGAPPVELVIGCCSWACAPSKRRCSSTARASSTAATAA</sequence>
<dbReference type="Pfam" id="PF14067">
    <property type="entry name" value="LssY_C"/>
    <property type="match status" value="1"/>
</dbReference>